<dbReference type="Gene3D" id="3.40.50.1820">
    <property type="entry name" value="alpha/beta hydrolase"/>
    <property type="match status" value="1"/>
</dbReference>
<evidence type="ECO:0000313" key="3">
    <source>
        <dbReference type="Proteomes" id="UP000287756"/>
    </source>
</evidence>
<name>A0A410M8X8_9BACI</name>
<dbReference type="Pfam" id="PF00561">
    <property type="entry name" value="Abhydrolase_1"/>
    <property type="match status" value="1"/>
</dbReference>
<dbReference type="InterPro" id="IPR029058">
    <property type="entry name" value="AB_hydrolase_fold"/>
</dbReference>
<dbReference type="InterPro" id="IPR050266">
    <property type="entry name" value="AB_hydrolase_sf"/>
</dbReference>
<reference evidence="2 3" key="1">
    <citation type="submission" date="2018-01" db="EMBL/GenBank/DDBJ databases">
        <title>The whole genome sequencing and assembly of Halobacillus litoralis ERB031 strain.</title>
        <authorList>
            <person name="Lee S.-J."/>
            <person name="Park M.-K."/>
            <person name="Kim J.-Y."/>
            <person name="Lee Y.-J."/>
            <person name="Yi H."/>
            <person name="Bahn Y.-S."/>
            <person name="Kim J.F."/>
            <person name="Lee D.-W."/>
        </authorList>
    </citation>
    <scope>NUCLEOTIDE SEQUENCE [LARGE SCALE GENOMIC DNA]</scope>
    <source>
        <strain evidence="2 3">ERB 031</strain>
    </source>
</reference>
<gene>
    <name evidence="2" type="ORF">HLI_02520</name>
</gene>
<proteinExistence type="predicted"/>
<dbReference type="GO" id="GO:0016020">
    <property type="term" value="C:membrane"/>
    <property type="evidence" value="ECO:0007669"/>
    <property type="project" value="TreeGrafter"/>
</dbReference>
<dbReference type="InterPro" id="IPR000073">
    <property type="entry name" value="AB_hydrolase_1"/>
</dbReference>
<protein>
    <recommendedName>
        <fullName evidence="1">AB hydrolase-1 domain-containing protein</fullName>
    </recommendedName>
</protein>
<accession>A0A410M8X8</accession>
<dbReference type="EMBL" id="CP026118">
    <property type="protein sequence ID" value="QAS51159.1"/>
    <property type="molecule type" value="Genomic_DNA"/>
</dbReference>
<feature type="domain" description="AB hydrolase-1" evidence="1">
    <location>
        <begin position="32"/>
        <end position="127"/>
    </location>
</feature>
<dbReference type="PANTHER" id="PTHR43798">
    <property type="entry name" value="MONOACYLGLYCEROL LIPASE"/>
    <property type="match status" value="1"/>
</dbReference>
<evidence type="ECO:0000259" key="1">
    <source>
        <dbReference type="Pfam" id="PF00561"/>
    </source>
</evidence>
<dbReference type="SUPFAM" id="SSF53474">
    <property type="entry name" value="alpha/beta-Hydrolases"/>
    <property type="match status" value="1"/>
</dbReference>
<dbReference type="Proteomes" id="UP000287756">
    <property type="component" value="Chromosome"/>
</dbReference>
<dbReference type="AlphaFoldDB" id="A0A410M8X8"/>
<dbReference type="PANTHER" id="PTHR43798:SF33">
    <property type="entry name" value="HYDROLASE, PUTATIVE (AFU_ORTHOLOGUE AFUA_2G14860)-RELATED"/>
    <property type="match status" value="1"/>
</dbReference>
<dbReference type="KEGG" id="hli:HLI_02520"/>
<sequence length="241" mass="27143">MVDIGDKKLEVWMKGKGRTIIIQPVMISPLPEWEPLCEDLSTEARVILYNRAGCGKSDKGIKPRNRNENAKDLKALIDKLCITSPVIIGHSYGGLILQQFALDYPNLAAGFIFVDSTSMDAHMLEDVEIEGEDGNSTEAWIEKCKWYATLSKEDLLEEVKDWISEQEEFVSESKPTEILEFMSNPIMFASVGEELHYDLLSSGETNQRKDFPETSTIIIGRDPKVSVEEMIITEGLHRSEA</sequence>
<evidence type="ECO:0000313" key="2">
    <source>
        <dbReference type="EMBL" id="QAS51159.1"/>
    </source>
</evidence>
<organism evidence="2 3">
    <name type="scientific">Halobacillus litoralis</name>
    <dbReference type="NCBI Taxonomy" id="45668"/>
    <lineage>
        <taxon>Bacteria</taxon>
        <taxon>Bacillati</taxon>
        <taxon>Bacillota</taxon>
        <taxon>Bacilli</taxon>
        <taxon>Bacillales</taxon>
        <taxon>Bacillaceae</taxon>
        <taxon>Halobacillus</taxon>
    </lineage>
</organism>